<comment type="catalytic activity">
    <reaction evidence="7">
        <text>DNA(n) + a 2'-deoxyribonucleoside 5'-triphosphate = DNA(n+1) + diphosphate</text>
        <dbReference type="Rhea" id="RHEA:22508"/>
        <dbReference type="Rhea" id="RHEA-COMP:17339"/>
        <dbReference type="Rhea" id="RHEA-COMP:17340"/>
        <dbReference type="ChEBI" id="CHEBI:33019"/>
        <dbReference type="ChEBI" id="CHEBI:61560"/>
        <dbReference type="ChEBI" id="CHEBI:173112"/>
        <dbReference type="EC" id="2.7.7.7"/>
    </reaction>
</comment>
<evidence type="ECO:0000313" key="9">
    <source>
        <dbReference type="Proteomes" id="UP001210865"/>
    </source>
</evidence>
<dbReference type="SUPFAM" id="SSF52540">
    <property type="entry name" value="P-loop containing nucleoside triphosphate hydrolases"/>
    <property type="match status" value="1"/>
</dbReference>
<evidence type="ECO:0000256" key="6">
    <source>
        <dbReference type="ARBA" id="ARBA00034754"/>
    </source>
</evidence>
<dbReference type="Proteomes" id="UP001210865">
    <property type="component" value="Chromosome"/>
</dbReference>
<dbReference type="InterPro" id="IPR005790">
    <property type="entry name" value="DNA_polIII_delta"/>
</dbReference>
<keyword evidence="3 8" id="KW-0548">Nucleotidyltransferase</keyword>
<proteinExistence type="inferred from homology"/>
<evidence type="ECO:0000256" key="3">
    <source>
        <dbReference type="ARBA" id="ARBA00022695"/>
    </source>
</evidence>
<evidence type="ECO:0000256" key="1">
    <source>
        <dbReference type="ARBA" id="ARBA00012417"/>
    </source>
</evidence>
<dbReference type="PANTHER" id="PTHR34388">
    <property type="entry name" value="DNA POLYMERASE III SUBUNIT DELTA"/>
    <property type="match status" value="1"/>
</dbReference>
<accession>A0ABY7NMW8</accession>
<reference evidence="8 9" key="1">
    <citation type="submission" date="2022-12" db="EMBL/GenBank/DDBJ databases">
        <title>Sphingomonas abieness sp. nov., an endophytic bacterium isolated from Abies koreana.</title>
        <authorList>
            <person name="Jiang L."/>
            <person name="Lee J."/>
        </authorList>
    </citation>
    <scope>NUCLEOTIDE SEQUENCE [LARGE SCALE GENOMIC DNA]</scope>
    <source>
        <strain evidence="9">PAMB 00755</strain>
    </source>
</reference>
<keyword evidence="9" id="KW-1185">Reference proteome</keyword>
<sequence length="340" mass="36088">MAKSAAIERALDRADPAVRCYLLYGPDESGSRALAARLAKAMGPDAERIDLEAARIAADPALLADEAASLSMFGGPRHIRVEGVTDSCLAALEALLDAPAAGNPAVLIAGALRKDSKLVKLTSDHPAAMQFASWPPEAADIDRIAIELGREQGLRIGRDVARRLSAATGGDRAILASEIDKLALYADASPEQPREADHAMLDAIGADMGEADVTRFVDAVLGGEEAVLDTEIARLIEDGREGVGLVRTLLPQLIQLAAIRAEIDRGASPSQAVEKAGRAIFWKQKEKMAGYAARWPSARIARAIERVSIVGRDIMRATGPGPIAVEAELFTIARQAARRR</sequence>
<evidence type="ECO:0000313" key="8">
    <source>
        <dbReference type="EMBL" id="WBO22577.1"/>
    </source>
</evidence>
<dbReference type="RefSeq" id="WP_270077219.1">
    <property type="nucleotide sequence ID" value="NZ_CP115174.1"/>
</dbReference>
<name>A0ABY7NMW8_9SPHN</name>
<keyword evidence="4" id="KW-0235">DNA replication</keyword>
<evidence type="ECO:0000256" key="4">
    <source>
        <dbReference type="ARBA" id="ARBA00022705"/>
    </source>
</evidence>
<dbReference type="Gene3D" id="1.10.8.60">
    <property type="match status" value="1"/>
</dbReference>
<dbReference type="EMBL" id="CP115174">
    <property type="protein sequence ID" value="WBO22577.1"/>
    <property type="molecule type" value="Genomic_DNA"/>
</dbReference>
<dbReference type="NCBIfam" id="TIGR01128">
    <property type="entry name" value="holA"/>
    <property type="match status" value="1"/>
</dbReference>
<keyword evidence="5" id="KW-0239">DNA-directed DNA polymerase</keyword>
<dbReference type="EC" id="2.7.7.7" evidence="1"/>
<protein>
    <recommendedName>
        <fullName evidence="1">DNA-directed DNA polymerase</fullName>
        <ecNumber evidence="1">2.7.7.7</ecNumber>
    </recommendedName>
</protein>
<dbReference type="InterPro" id="IPR027417">
    <property type="entry name" value="P-loop_NTPase"/>
</dbReference>
<evidence type="ECO:0000256" key="7">
    <source>
        <dbReference type="ARBA" id="ARBA00049244"/>
    </source>
</evidence>
<dbReference type="InterPro" id="IPR008921">
    <property type="entry name" value="DNA_pol3_clamp-load_cplx_C"/>
</dbReference>
<evidence type="ECO:0000256" key="5">
    <source>
        <dbReference type="ARBA" id="ARBA00022932"/>
    </source>
</evidence>
<comment type="similarity">
    <text evidence="6">Belongs to the DNA polymerase HolA subunit family.</text>
</comment>
<dbReference type="PANTHER" id="PTHR34388:SF1">
    <property type="entry name" value="DNA POLYMERASE III SUBUNIT DELTA"/>
    <property type="match status" value="1"/>
</dbReference>
<organism evidence="8 9">
    <name type="scientific">Sphingomonas abietis</name>
    <dbReference type="NCBI Taxonomy" id="3012344"/>
    <lineage>
        <taxon>Bacteria</taxon>
        <taxon>Pseudomonadati</taxon>
        <taxon>Pseudomonadota</taxon>
        <taxon>Alphaproteobacteria</taxon>
        <taxon>Sphingomonadales</taxon>
        <taxon>Sphingomonadaceae</taxon>
        <taxon>Sphingomonas</taxon>
    </lineage>
</organism>
<dbReference type="GO" id="GO:0003887">
    <property type="term" value="F:DNA-directed DNA polymerase activity"/>
    <property type="evidence" value="ECO:0007669"/>
    <property type="project" value="UniProtKB-EC"/>
</dbReference>
<dbReference type="SUPFAM" id="SSF48019">
    <property type="entry name" value="post-AAA+ oligomerization domain-like"/>
    <property type="match status" value="1"/>
</dbReference>
<dbReference type="Gene3D" id="3.40.50.300">
    <property type="entry name" value="P-loop containing nucleotide triphosphate hydrolases"/>
    <property type="match status" value="1"/>
</dbReference>
<gene>
    <name evidence="8" type="primary">holA</name>
    <name evidence="8" type="ORF">PBT88_21000</name>
</gene>
<keyword evidence="2 8" id="KW-0808">Transferase</keyword>
<evidence type="ECO:0000256" key="2">
    <source>
        <dbReference type="ARBA" id="ARBA00022679"/>
    </source>
</evidence>